<evidence type="ECO:0000256" key="1">
    <source>
        <dbReference type="SAM" id="MobiDB-lite"/>
    </source>
</evidence>
<dbReference type="Proteomes" id="UP000474640">
    <property type="component" value="Unassembled WGS sequence"/>
</dbReference>
<organism evidence="3 4">
    <name type="scientific">Orbilia oligospora</name>
    <name type="common">Nematode-trapping fungus</name>
    <name type="synonym">Arthrobotrys oligospora</name>
    <dbReference type="NCBI Taxonomy" id="2813651"/>
    <lineage>
        <taxon>Eukaryota</taxon>
        <taxon>Fungi</taxon>
        <taxon>Dikarya</taxon>
        <taxon>Ascomycota</taxon>
        <taxon>Pezizomycotina</taxon>
        <taxon>Orbiliomycetes</taxon>
        <taxon>Orbiliales</taxon>
        <taxon>Orbiliaceae</taxon>
        <taxon>Orbilia</taxon>
    </lineage>
</organism>
<feature type="signal peptide" evidence="2">
    <location>
        <begin position="1"/>
        <end position="19"/>
    </location>
</feature>
<dbReference type="EMBL" id="JAABOJ010000023">
    <property type="protein sequence ID" value="KAF3278851.1"/>
    <property type="molecule type" value="Genomic_DNA"/>
</dbReference>
<proteinExistence type="predicted"/>
<evidence type="ECO:0000313" key="3">
    <source>
        <dbReference type="EMBL" id="KAF3278851.1"/>
    </source>
</evidence>
<evidence type="ECO:0000256" key="2">
    <source>
        <dbReference type="SAM" id="SignalP"/>
    </source>
</evidence>
<accession>A0A7C8R8G4</accession>
<feature type="region of interest" description="Disordered" evidence="1">
    <location>
        <begin position="129"/>
        <end position="148"/>
    </location>
</feature>
<comment type="caution">
    <text evidence="3">The sequence shown here is derived from an EMBL/GenBank/DDBJ whole genome shotgun (WGS) entry which is preliminary data.</text>
</comment>
<name>A0A7C8R8G4_ORBOL</name>
<protein>
    <submittedName>
        <fullName evidence="3">Uncharacterized protein</fullName>
    </submittedName>
</protein>
<sequence length="311" mass="34333">MVLKMKYLLLYCLLLGSEAFAFTIPAAPSKAKDTTASKAGLQGRRHPASRKFNYNRKISPSEINKYLHPEIIITENAIDCGGTEPIVVDGVIQGCVFTNTDEEILDAIEALTITKNLTDVPDFENNIIEDPPSDLSGRSLPDPEDVGPGSHISLAKREPWQYTLTYCHTSGVSGSIDPPITATALSVCKSMDNLAGTHTRSVSWVIVSYGAGSTATYMFAWGTRNRIRHDYNFVSLKDGDDWVWSSFQGQCFGIVMAIAKQLCRIRAIEVTRGGYVDAYDPSRGAGRIRLIALEYYVVGSHWNDTELYCYP</sequence>
<dbReference type="AlphaFoldDB" id="A0A7C8R8G4"/>
<keyword evidence="2" id="KW-0732">Signal</keyword>
<feature type="chain" id="PRO_5028859208" evidence="2">
    <location>
        <begin position="20"/>
        <end position="311"/>
    </location>
</feature>
<dbReference type="OrthoDB" id="5297488at2759"/>
<reference evidence="3 4" key="1">
    <citation type="submission" date="2020-01" db="EMBL/GenBank/DDBJ databases">
        <authorList>
            <person name="Palmer J.M."/>
        </authorList>
    </citation>
    <scope>NUCLEOTIDE SEQUENCE [LARGE SCALE GENOMIC DNA]</scope>
    <source>
        <strain evidence="3 4">TWF970</strain>
    </source>
</reference>
<evidence type="ECO:0000313" key="4">
    <source>
        <dbReference type="Proteomes" id="UP000474640"/>
    </source>
</evidence>
<gene>
    <name evidence="3" type="ORF">TWF970_004395</name>
</gene>